<dbReference type="Proteomes" id="UP001470230">
    <property type="component" value="Unassembled WGS sequence"/>
</dbReference>
<proteinExistence type="predicted"/>
<organism evidence="1 2">
    <name type="scientific">Tritrichomonas musculus</name>
    <dbReference type="NCBI Taxonomy" id="1915356"/>
    <lineage>
        <taxon>Eukaryota</taxon>
        <taxon>Metamonada</taxon>
        <taxon>Parabasalia</taxon>
        <taxon>Tritrichomonadida</taxon>
        <taxon>Tritrichomonadidae</taxon>
        <taxon>Tritrichomonas</taxon>
    </lineage>
</organism>
<dbReference type="InterPro" id="IPR036770">
    <property type="entry name" value="Ankyrin_rpt-contain_sf"/>
</dbReference>
<sequence length="368" mass="44530">MNFRDLITQKKEIYEKTLTFIDNEEYNEEQYNDLINHFNKSNLPQKKYEFREYLYFLSNIEKCHKRDTEFYTKIKQILQYFLGDMKQQFSNLEIFTIFQKSKLLILFLLENKVIFFDKFTIKLICDNYPGERYLYFAPELESNMDNKAKQLLQKDLQKQEDNFMTKLYQKRLLGENDSHICQLIRDDSVEEFISYVNRTNISLSSKIIPSIFETHQFLIENNPTLIEYAVFFGSIQIFHYLRLNNVKLTSSLWKYAIHSRNAEMIHILEEYNSTSPKDYNLYLEESIQCHHNEIAKYFQDNYDAKISSKECLFKSYNYSFFEMNEALDSIDFFYLLQYKHLSFFEILSKTTDININQKVVLNLIIFFK</sequence>
<keyword evidence="2" id="KW-1185">Reference proteome</keyword>
<name>A0ABR2GSQ5_9EUKA</name>
<dbReference type="EMBL" id="JAPFFF010000067">
    <property type="protein sequence ID" value="KAK8836270.1"/>
    <property type="molecule type" value="Genomic_DNA"/>
</dbReference>
<dbReference type="SUPFAM" id="SSF48403">
    <property type="entry name" value="Ankyrin repeat"/>
    <property type="match status" value="1"/>
</dbReference>
<evidence type="ECO:0000313" key="2">
    <source>
        <dbReference type="Proteomes" id="UP001470230"/>
    </source>
</evidence>
<protein>
    <recommendedName>
        <fullName evidence="3">DUF3447 domain-containing protein</fullName>
    </recommendedName>
</protein>
<dbReference type="PANTHER" id="PTHR24159">
    <property type="match status" value="1"/>
</dbReference>
<dbReference type="PANTHER" id="PTHR24159:SF5">
    <property type="entry name" value="ANK_REP_REGION DOMAIN-CONTAINING PROTEIN"/>
    <property type="match status" value="1"/>
</dbReference>
<reference evidence="1 2" key="1">
    <citation type="submission" date="2024-04" db="EMBL/GenBank/DDBJ databases">
        <title>Tritrichomonas musculus Genome.</title>
        <authorList>
            <person name="Alves-Ferreira E."/>
            <person name="Grigg M."/>
            <person name="Lorenzi H."/>
            <person name="Galac M."/>
        </authorList>
    </citation>
    <scope>NUCLEOTIDE SEQUENCE [LARGE SCALE GENOMIC DNA]</scope>
    <source>
        <strain evidence="1 2">EAF2021</strain>
    </source>
</reference>
<evidence type="ECO:0000313" key="1">
    <source>
        <dbReference type="EMBL" id="KAK8836270.1"/>
    </source>
</evidence>
<evidence type="ECO:0008006" key="3">
    <source>
        <dbReference type="Google" id="ProtNLM"/>
    </source>
</evidence>
<comment type="caution">
    <text evidence="1">The sequence shown here is derived from an EMBL/GenBank/DDBJ whole genome shotgun (WGS) entry which is preliminary data.</text>
</comment>
<accession>A0ABR2GSQ5</accession>
<gene>
    <name evidence="1" type="ORF">M9Y10_039904</name>
</gene>